<dbReference type="PROSITE" id="PS51198">
    <property type="entry name" value="UVRD_HELICASE_ATP_BIND"/>
    <property type="match status" value="1"/>
</dbReference>
<evidence type="ECO:0000256" key="4">
    <source>
        <dbReference type="ARBA" id="ARBA00022806"/>
    </source>
</evidence>
<evidence type="ECO:0000259" key="13">
    <source>
        <dbReference type="PROSITE" id="PS51198"/>
    </source>
</evidence>
<dbReference type="Pfam" id="PF13361">
    <property type="entry name" value="UvrD_C"/>
    <property type="match status" value="1"/>
</dbReference>
<keyword evidence="6" id="KW-0238">DNA-binding</keyword>
<dbReference type="GO" id="GO:0003677">
    <property type="term" value="F:DNA binding"/>
    <property type="evidence" value="ECO:0007669"/>
    <property type="project" value="UniProtKB-KW"/>
</dbReference>
<keyword evidence="4 11" id="KW-0347">Helicase</keyword>
<evidence type="ECO:0000313" key="16">
    <source>
        <dbReference type="Proteomes" id="UP000600247"/>
    </source>
</evidence>
<protein>
    <recommendedName>
        <fullName evidence="9">DNA 3'-5' helicase</fullName>
        <ecNumber evidence="9">5.6.2.4</ecNumber>
    </recommendedName>
</protein>
<dbReference type="RefSeq" id="WP_188890647.1">
    <property type="nucleotide sequence ID" value="NZ_BMHY01000007.1"/>
</dbReference>
<dbReference type="Proteomes" id="UP000600247">
    <property type="component" value="Unassembled WGS sequence"/>
</dbReference>
<dbReference type="CDD" id="cd18807">
    <property type="entry name" value="SF1_C_UvrD"/>
    <property type="match status" value="1"/>
</dbReference>
<evidence type="ECO:0000256" key="1">
    <source>
        <dbReference type="ARBA" id="ARBA00009922"/>
    </source>
</evidence>
<dbReference type="Gene3D" id="1.10.486.10">
    <property type="entry name" value="PCRA, domain 4"/>
    <property type="match status" value="1"/>
</dbReference>
<evidence type="ECO:0000256" key="3">
    <source>
        <dbReference type="ARBA" id="ARBA00022801"/>
    </source>
</evidence>
<dbReference type="CDD" id="cd17932">
    <property type="entry name" value="DEXQc_UvrD"/>
    <property type="match status" value="1"/>
</dbReference>
<dbReference type="SUPFAM" id="SSF52540">
    <property type="entry name" value="P-loop containing nucleoside triphosphate hydrolases"/>
    <property type="match status" value="1"/>
</dbReference>
<dbReference type="GO" id="GO:0016787">
    <property type="term" value="F:hydrolase activity"/>
    <property type="evidence" value="ECO:0007669"/>
    <property type="project" value="UniProtKB-UniRule"/>
</dbReference>
<dbReference type="PANTHER" id="PTHR11070">
    <property type="entry name" value="UVRD / RECB / PCRA DNA HELICASE FAMILY MEMBER"/>
    <property type="match status" value="1"/>
</dbReference>
<dbReference type="AlphaFoldDB" id="A0A917HFY6"/>
<evidence type="ECO:0000256" key="8">
    <source>
        <dbReference type="ARBA" id="ARBA00034617"/>
    </source>
</evidence>
<reference evidence="15 16" key="1">
    <citation type="journal article" date="2014" name="Int. J. Syst. Evol. Microbiol.">
        <title>Complete genome sequence of Corynebacterium casei LMG S-19264T (=DSM 44701T), isolated from a smear-ripened cheese.</title>
        <authorList>
            <consortium name="US DOE Joint Genome Institute (JGI-PGF)"/>
            <person name="Walter F."/>
            <person name="Albersmeier A."/>
            <person name="Kalinowski J."/>
            <person name="Ruckert C."/>
        </authorList>
    </citation>
    <scope>NUCLEOTIDE SEQUENCE [LARGE SCALE GENOMIC DNA]</scope>
    <source>
        <strain evidence="15 16">CGMCC 1.15286</strain>
    </source>
</reference>
<dbReference type="EMBL" id="BMHY01000007">
    <property type="protein sequence ID" value="GGG76828.1"/>
    <property type="molecule type" value="Genomic_DNA"/>
</dbReference>
<keyword evidence="7" id="KW-0413">Isomerase</keyword>
<evidence type="ECO:0000256" key="6">
    <source>
        <dbReference type="ARBA" id="ARBA00023125"/>
    </source>
</evidence>
<comment type="caution">
    <text evidence="15">The sequence shown here is derived from an EMBL/GenBank/DDBJ whole genome shotgun (WGS) entry which is preliminary data.</text>
</comment>
<dbReference type="GO" id="GO:0043138">
    <property type="term" value="F:3'-5' DNA helicase activity"/>
    <property type="evidence" value="ECO:0007669"/>
    <property type="project" value="UniProtKB-EC"/>
</dbReference>
<comment type="similarity">
    <text evidence="1">Belongs to the helicase family. UvrD subfamily.</text>
</comment>
<keyword evidence="5 11" id="KW-0067">ATP-binding</keyword>
<dbReference type="PANTHER" id="PTHR11070:SF2">
    <property type="entry name" value="ATP-DEPENDENT DNA HELICASE SRS2"/>
    <property type="match status" value="1"/>
</dbReference>
<dbReference type="GO" id="GO:0005829">
    <property type="term" value="C:cytosol"/>
    <property type="evidence" value="ECO:0007669"/>
    <property type="project" value="TreeGrafter"/>
</dbReference>
<dbReference type="InterPro" id="IPR014017">
    <property type="entry name" value="DNA_helicase_UvrD-like_C"/>
</dbReference>
<evidence type="ECO:0000256" key="10">
    <source>
        <dbReference type="ARBA" id="ARBA00048988"/>
    </source>
</evidence>
<proteinExistence type="inferred from homology"/>
<evidence type="ECO:0000256" key="9">
    <source>
        <dbReference type="ARBA" id="ARBA00034808"/>
    </source>
</evidence>
<evidence type="ECO:0000256" key="7">
    <source>
        <dbReference type="ARBA" id="ARBA00023235"/>
    </source>
</evidence>
<comment type="catalytic activity">
    <reaction evidence="8">
        <text>Couples ATP hydrolysis with the unwinding of duplex DNA by translocating in the 3'-5' direction.</text>
        <dbReference type="EC" id="5.6.2.4"/>
    </reaction>
</comment>
<organism evidence="15 16">
    <name type="scientific">Paenibacillus radicis</name>
    <name type="common">ex Gao et al. 2016</name>
    <dbReference type="NCBI Taxonomy" id="1737354"/>
    <lineage>
        <taxon>Bacteria</taxon>
        <taxon>Bacillati</taxon>
        <taxon>Bacillota</taxon>
        <taxon>Bacilli</taxon>
        <taxon>Bacillales</taxon>
        <taxon>Paenibacillaceae</taxon>
        <taxon>Paenibacillus</taxon>
    </lineage>
</organism>
<evidence type="ECO:0000256" key="5">
    <source>
        <dbReference type="ARBA" id="ARBA00022840"/>
    </source>
</evidence>
<name>A0A917HFY6_9BACL</name>
<comment type="catalytic activity">
    <reaction evidence="10">
        <text>ATP + H2O = ADP + phosphate + H(+)</text>
        <dbReference type="Rhea" id="RHEA:13065"/>
        <dbReference type="ChEBI" id="CHEBI:15377"/>
        <dbReference type="ChEBI" id="CHEBI:15378"/>
        <dbReference type="ChEBI" id="CHEBI:30616"/>
        <dbReference type="ChEBI" id="CHEBI:43474"/>
        <dbReference type="ChEBI" id="CHEBI:456216"/>
        <dbReference type="EC" id="5.6.2.4"/>
    </reaction>
</comment>
<keyword evidence="12" id="KW-0175">Coiled coil</keyword>
<evidence type="ECO:0000259" key="14">
    <source>
        <dbReference type="PROSITE" id="PS51217"/>
    </source>
</evidence>
<feature type="domain" description="UvrD-like helicase ATP-binding" evidence="13">
    <location>
        <begin position="58"/>
        <end position="332"/>
    </location>
</feature>
<dbReference type="GO" id="GO:0033202">
    <property type="term" value="C:DNA helicase complex"/>
    <property type="evidence" value="ECO:0007669"/>
    <property type="project" value="TreeGrafter"/>
</dbReference>
<keyword evidence="3 11" id="KW-0378">Hydrolase</keyword>
<gene>
    <name evidence="15" type="primary">pcrA</name>
    <name evidence="15" type="ORF">GCM10010918_36720</name>
</gene>
<dbReference type="InterPro" id="IPR013986">
    <property type="entry name" value="DExx_box_DNA_helicase_dom_sf"/>
</dbReference>
<feature type="binding site" evidence="11">
    <location>
        <begin position="79"/>
        <end position="86"/>
    </location>
    <ligand>
        <name>ATP</name>
        <dbReference type="ChEBI" id="CHEBI:30616"/>
    </ligand>
</feature>
<sequence>MTTNQKGTNNYTYFKRPIGIVNKNFPAAVRASADTSTELVAPTESDASYFRSLEAHGIQLNARQIAAVRHHDGPLLTIAGAGSGKTSVLVCRAGYLLSVRSVQPHRLLMMTFSKKAAEEMRERIAKLPNIGDHAASAIEARTFHAFCLLLLRRSGYKQAILGETGRKQLFFKKLLRERNLHETYQAETLIAMLSAYKLEMIEAQDLPEGDEEQRQLKQLFLSYEAWKSEAHLIDYDDMLLEAYKLLLREERLLQSLQNRFRYVMIDEFQDTNKVQYALIKLLVEPSRNLMVVGDDDQTIYSFNGARNDYILNFEQQFPGARSVVLDVNYRSGSGIVGLGNAIIRHNKQRRSKTLQTAKPHGAPPVFARPGNSDDEAELIVNTIIAKQAKGNCSYGDIAVLFRTASSSRAVFDQLVIRQVPFIDYGGGDSFYEQGIVRPVIAHLRLSIERRNFDAMEAMLATMYVKPDQAMAFIWNEEKKQAKKWPLIHLTRFPMIKEFHKEKIKERIKLIRSLAAMRPEAAIKLLRTSFYDQYLEANKGQAALTEHKESLKEMLDELEAAAKRFERIEPFLAFIDEIAAKHEEMKLLKLDPRNADAVNFMTIHKSKGLEFPVVFVCGVSEGILPHSSALSADKNSDRSVLQAGDNKAEAALEEERRLAYVAVTRAQEELYISSPAYYRGKPAAVSPFLLSAYE</sequence>
<dbReference type="InterPro" id="IPR027417">
    <property type="entry name" value="P-loop_NTPase"/>
</dbReference>
<dbReference type="GO" id="GO:0005524">
    <property type="term" value="F:ATP binding"/>
    <property type="evidence" value="ECO:0007669"/>
    <property type="project" value="UniProtKB-UniRule"/>
</dbReference>
<feature type="domain" description="UvrD-like helicase C-terminal" evidence="14">
    <location>
        <begin position="333"/>
        <end position="607"/>
    </location>
</feature>
<keyword evidence="2 11" id="KW-0547">Nucleotide-binding</keyword>
<dbReference type="Gene3D" id="3.40.50.300">
    <property type="entry name" value="P-loop containing nucleotide triphosphate hydrolases"/>
    <property type="match status" value="2"/>
</dbReference>
<evidence type="ECO:0000256" key="11">
    <source>
        <dbReference type="PROSITE-ProRule" id="PRU00560"/>
    </source>
</evidence>
<dbReference type="PROSITE" id="PS51217">
    <property type="entry name" value="UVRD_HELICASE_CTER"/>
    <property type="match status" value="1"/>
</dbReference>
<keyword evidence="16" id="KW-1185">Reference proteome</keyword>
<feature type="coiled-coil region" evidence="12">
    <location>
        <begin position="540"/>
        <end position="567"/>
    </location>
</feature>
<accession>A0A917HFY6</accession>
<evidence type="ECO:0000256" key="12">
    <source>
        <dbReference type="SAM" id="Coils"/>
    </source>
</evidence>
<dbReference type="Gene3D" id="1.10.10.160">
    <property type="match status" value="1"/>
</dbReference>
<dbReference type="InterPro" id="IPR000212">
    <property type="entry name" value="DNA_helicase_UvrD/REP"/>
</dbReference>
<evidence type="ECO:0000313" key="15">
    <source>
        <dbReference type="EMBL" id="GGG76828.1"/>
    </source>
</evidence>
<dbReference type="InterPro" id="IPR014016">
    <property type="entry name" value="UvrD-like_ATP-bd"/>
</dbReference>
<dbReference type="EC" id="5.6.2.4" evidence="9"/>
<dbReference type="Pfam" id="PF00580">
    <property type="entry name" value="UvrD-helicase"/>
    <property type="match status" value="1"/>
</dbReference>
<dbReference type="GO" id="GO:0000725">
    <property type="term" value="P:recombinational repair"/>
    <property type="evidence" value="ECO:0007669"/>
    <property type="project" value="TreeGrafter"/>
</dbReference>
<evidence type="ECO:0000256" key="2">
    <source>
        <dbReference type="ARBA" id="ARBA00022741"/>
    </source>
</evidence>